<comment type="caution">
    <text evidence="1">The sequence shown here is derived from an EMBL/GenBank/DDBJ whole genome shotgun (WGS) entry which is preliminary data.</text>
</comment>
<protein>
    <submittedName>
        <fullName evidence="1">Uncharacterized protein</fullName>
    </submittedName>
</protein>
<evidence type="ECO:0000313" key="2">
    <source>
        <dbReference type="Proteomes" id="UP001458880"/>
    </source>
</evidence>
<organism evidence="1 2">
    <name type="scientific">Popillia japonica</name>
    <name type="common">Japanese beetle</name>
    <dbReference type="NCBI Taxonomy" id="7064"/>
    <lineage>
        <taxon>Eukaryota</taxon>
        <taxon>Metazoa</taxon>
        <taxon>Ecdysozoa</taxon>
        <taxon>Arthropoda</taxon>
        <taxon>Hexapoda</taxon>
        <taxon>Insecta</taxon>
        <taxon>Pterygota</taxon>
        <taxon>Neoptera</taxon>
        <taxon>Endopterygota</taxon>
        <taxon>Coleoptera</taxon>
        <taxon>Polyphaga</taxon>
        <taxon>Scarabaeiformia</taxon>
        <taxon>Scarabaeidae</taxon>
        <taxon>Rutelinae</taxon>
        <taxon>Popillia</taxon>
    </lineage>
</organism>
<dbReference type="Proteomes" id="UP001458880">
    <property type="component" value="Unassembled WGS sequence"/>
</dbReference>
<evidence type="ECO:0000313" key="1">
    <source>
        <dbReference type="EMBL" id="KAK9687471.1"/>
    </source>
</evidence>
<name>A0AAW1IDQ2_POPJA</name>
<keyword evidence="2" id="KW-1185">Reference proteome</keyword>
<proteinExistence type="predicted"/>
<accession>A0AAW1IDQ2</accession>
<reference evidence="1 2" key="1">
    <citation type="journal article" date="2024" name="BMC Genomics">
        <title>De novo assembly and annotation of Popillia japonica's genome with initial clues to its potential as an invasive pest.</title>
        <authorList>
            <person name="Cucini C."/>
            <person name="Boschi S."/>
            <person name="Funari R."/>
            <person name="Cardaioli E."/>
            <person name="Iannotti N."/>
            <person name="Marturano G."/>
            <person name="Paoli F."/>
            <person name="Bruttini M."/>
            <person name="Carapelli A."/>
            <person name="Frati F."/>
            <person name="Nardi F."/>
        </authorList>
    </citation>
    <scope>NUCLEOTIDE SEQUENCE [LARGE SCALE GENOMIC DNA]</scope>
    <source>
        <strain evidence="1">DMR45628</strain>
    </source>
</reference>
<gene>
    <name evidence="1" type="ORF">QE152_g36249</name>
</gene>
<dbReference type="EMBL" id="JASPKY010000641">
    <property type="protein sequence ID" value="KAK9687471.1"/>
    <property type="molecule type" value="Genomic_DNA"/>
</dbReference>
<dbReference type="AlphaFoldDB" id="A0AAW1IDQ2"/>
<sequence>MKKESCSMVIIVRTTGDHSENDITTIPLLLIPRNQFQETRNDSYVHTTRPKAALIQLTNYEPPVTVPKTFGDGHDDTIATDSKKPEMIVMYIQQDQRRH</sequence>